<dbReference type="NCBIfam" id="TIGR00499">
    <property type="entry name" value="lysS_bact"/>
    <property type="match status" value="1"/>
</dbReference>
<reference evidence="20" key="1">
    <citation type="journal article" date="2021" name="PeerJ">
        <title>Extensive microbial diversity within the chicken gut microbiome revealed by metagenomics and culture.</title>
        <authorList>
            <person name="Gilroy R."/>
            <person name="Ravi A."/>
            <person name="Getino M."/>
            <person name="Pursley I."/>
            <person name="Horton D.L."/>
            <person name="Alikhan N.F."/>
            <person name="Baker D."/>
            <person name="Gharbi K."/>
            <person name="Hall N."/>
            <person name="Watson M."/>
            <person name="Adriaenssens E.M."/>
            <person name="Foster-Nyarko E."/>
            <person name="Jarju S."/>
            <person name="Secka A."/>
            <person name="Antonio M."/>
            <person name="Oren A."/>
            <person name="Chaudhuri R.R."/>
            <person name="La Ragione R."/>
            <person name="Hildebrand F."/>
            <person name="Pallen M.J."/>
        </authorList>
    </citation>
    <scope>NUCLEOTIDE SEQUENCE</scope>
    <source>
        <strain evidence="20">CHK188-16595</strain>
    </source>
</reference>
<evidence type="ECO:0000256" key="11">
    <source>
        <dbReference type="ARBA" id="ARBA00022884"/>
    </source>
</evidence>
<gene>
    <name evidence="15 20" type="primary">lysS</name>
    <name evidence="20" type="ORF">IAA37_02160</name>
</gene>
<name>A0A9D2S929_9FIRM</name>
<dbReference type="EMBL" id="DWXN01000003">
    <property type="protein sequence ID" value="HJB74461.1"/>
    <property type="molecule type" value="Genomic_DNA"/>
</dbReference>
<evidence type="ECO:0000256" key="8">
    <source>
        <dbReference type="ARBA" id="ARBA00022741"/>
    </source>
</evidence>
<keyword evidence="11 16" id="KW-0694">RNA-binding</keyword>
<keyword evidence="6 15" id="KW-0436">Ligase</keyword>
<dbReference type="Gene3D" id="3.30.930.10">
    <property type="entry name" value="Bira Bifunctional Protein, Domain 2"/>
    <property type="match status" value="1"/>
</dbReference>
<dbReference type="SUPFAM" id="SSF55681">
    <property type="entry name" value="Class II aaRS and biotin synthetases"/>
    <property type="match status" value="1"/>
</dbReference>
<dbReference type="FunFam" id="2.40.50.140:FF:000024">
    <property type="entry name" value="Lysine--tRNA ligase"/>
    <property type="match status" value="1"/>
</dbReference>
<keyword evidence="10 15" id="KW-0460">Magnesium</keyword>
<keyword evidence="13 15" id="KW-0030">Aminoacyl-tRNA synthetase</keyword>
<keyword evidence="9 15" id="KW-0067">ATP-binding</keyword>
<dbReference type="InterPro" id="IPR004364">
    <property type="entry name" value="Aa-tRNA-synt_II"/>
</dbReference>
<sequence length="642" mass="72680">MAVAEVVLSENELRQIRVDKLRALQAEGKDPFEITTATQTAESAGIKNDYDALEGKDVHICGRIMTWRDMGKANFIDVQDREGKIQVYVRMNDIGEAEYAEFKKWDIGDIVEICGYVFKTRTGEISIHAKTIRLLSKSLLPLPEKFHGLTDTDTRYRKRYLDMIMNPGVKDTFIKRSKIITSIRNYLDSHGFIEVETPMLNTIPGGAAARPFITHHNTLNLDMYLRIATELYLKRLIVGGMERVYEIGRNFRNEGMDVRHNPEFTCIELYQAYTDYHGMMDIAEALIRQAAQDACGTLHITYCGTDIDLETPFARMTMVEAVKKFSGIDFAEFMSNNEKAVAIAKEKGIEVQNGKETWGDVLNSFFEEFVEKNLVQPTFIMDYPVEISPLTKRKPDCPVLTERFELFIMGGEYGNAYSELNDPIDQMQRFEAQMKLREAGDDEANMIDHDFVTALEYGMPPTGGLGIGIDRLVMLLTDSYSIRDVLLFPTMKPLNGVKDENGVNKTESEAPKAEPEKIDFSKVEIEPLFKDFVDFETFSKSDFRAVKVLDCEAVPKSKKLLKFTLDDGTGTERTILSGIHAYYEPEELVGKTCIAITNLPPRPMMGIDSCGMLISAVHHEEGEEKLHLLMVDDHIPAGAKLY</sequence>
<evidence type="ECO:0000256" key="6">
    <source>
        <dbReference type="ARBA" id="ARBA00022598"/>
    </source>
</evidence>
<evidence type="ECO:0000256" key="15">
    <source>
        <dbReference type="HAMAP-Rule" id="MF_00252"/>
    </source>
</evidence>
<dbReference type="Proteomes" id="UP000823877">
    <property type="component" value="Unassembled WGS sequence"/>
</dbReference>
<keyword evidence="4 15" id="KW-0963">Cytoplasm</keyword>
<evidence type="ECO:0000259" key="19">
    <source>
        <dbReference type="PROSITE" id="PS50886"/>
    </source>
</evidence>
<evidence type="ECO:0000256" key="9">
    <source>
        <dbReference type="ARBA" id="ARBA00022840"/>
    </source>
</evidence>
<dbReference type="Pfam" id="PF00152">
    <property type="entry name" value="tRNA-synt_2"/>
    <property type="match status" value="1"/>
</dbReference>
<keyword evidence="8 15" id="KW-0547">Nucleotide-binding</keyword>
<dbReference type="CDD" id="cd04322">
    <property type="entry name" value="LysRS_N"/>
    <property type="match status" value="1"/>
</dbReference>
<dbReference type="GO" id="GO:0005524">
    <property type="term" value="F:ATP binding"/>
    <property type="evidence" value="ECO:0007669"/>
    <property type="project" value="UniProtKB-UniRule"/>
</dbReference>
<dbReference type="SUPFAM" id="SSF50249">
    <property type="entry name" value="Nucleic acid-binding proteins"/>
    <property type="match status" value="2"/>
</dbReference>
<comment type="similarity">
    <text evidence="2 15">Belongs to the class-II aminoacyl-tRNA synthetase family.</text>
</comment>
<dbReference type="CDD" id="cd02800">
    <property type="entry name" value="tRNA_bind_EcMetRS_like"/>
    <property type="match status" value="1"/>
</dbReference>
<comment type="catalytic activity">
    <reaction evidence="14 15 17">
        <text>tRNA(Lys) + L-lysine + ATP = L-lysyl-tRNA(Lys) + AMP + diphosphate</text>
        <dbReference type="Rhea" id="RHEA:20792"/>
        <dbReference type="Rhea" id="RHEA-COMP:9696"/>
        <dbReference type="Rhea" id="RHEA-COMP:9697"/>
        <dbReference type="ChEBI" id="CHEBI:30616"/>
        <dbReference type="ChEBI" id="CHEBI:32551"/>
        <dbReference type="ChEBI" id="CHEBI:33019"/>
        <dbReference type="ChEBI" id="CHEBI:78442"/>
        <dbReference type="ChEBI" id="CHEBI:78529"/>
        <dbReference type="ChEBI" id="CHEBI:456215"/>
        <dbReference type="EC" id="6.1.1.6"/>
    </reaction>
</comment>
<dbReference type="GO" id="GO:0000049">
    <property type="term" value="F:tRNA binding"/>
    <property type="evidence" value="ECO:0007669"/>
    <property type="project" value="UniProtKB-UniRule"/>
</dbReference>
<evidence type="ECO:0000256" key="14">
    <source>
        <dbReference type="ARBA" id="ARBA00048573"/>
    </source>
</evidence>
<dbReference type="PANTHER" id="PTHR42918">
    <property type="entry name" value="LYSYL-TRNA SYNTHETASE"/>
    <property type="match status" value="1"/>
</dbReference>
<evidence type="ECO:0000256" key="17">
    <source>
        <dbReference type="RuleBase" id="RU000336"/>
    </source>
</evidence>
<dbReference type="InterPro" id="IPR002313">
    <property type="entry name" value="Lys-tRNA-ligase_II"/>
</dbReference>
<comment type="cofactor">
    <cofactor evidence="15 17">
        <name>Mg(2+)</name>
        <dbReference type="ChEBI" id="CHEBI:18420"/>
    </cofactor>
    <text evidence="15 17">Binds 3 Mg(2+) ions per subunit.</text>
</comment>
<dbReference type="Gene3D" id="2.40.50.140">
    <property type="entry name" value="Nucleic acid-binding proteins"/>
    <property type="match status" value="2"/>
</dbReference>
<dbReference type="EC" id="6.1.1.6" evidence="15"/>
<feature type="binding site" evidence="15">
    <location>
        <position position="412"/>
    </location>
    <ligand>
        <name>Mg(2+)</name>
        <dbReference type="ChEBI" id="CHEBI:18420"/>
        <label>1</label>
    </ligand>
</feature>
<dbReference type="GO" id="GO:0006431">
    <property type="term" value="P:methionyl-tRNA aminoacylation"/>
    <property type="evidence" value="ECO:0007669"/>
    <property type="project" value="InterPro"/>
</dbReference>
<dbReference type="HAMAP" id="MF_00252">
    <property type="entry name" value="Lys_tRNA_synth_class2"/>
    <property type="match status" value="1"/>
</dbReference>
<dbReference type="InterPro" id="IPR012340">
    <property type="entry name" value="NA-bd_OB-fold"/>
</dbReference>
<evidence type="ECO:0000256" key="5">
    <source>
        <dbReference type="ARBA" id="ARBA00022555"/>
    </source>
</evidence>
<feature type="domain" description="TRNA-binding" evidence="19">
    <location>
        <begin position="537"/>
        <end position="642"/>
    </location>
</feature>
<dbReference type="Pfam" id="PF01588">
    <property type="entry name" value="tRNA_bind"/>
    <property type="match status" value="1"/>
</dbReference>
<evidence type="ECO:0000256" key="3">
    <source>
        <dbReference type="ARBA" id="ARBA00011738"/>
    </source>
</evidence>
<evidence type="ECO:0000256" key="10">
    <source>
        <dbReference type="ARBA" id="ARBA00022842"/>
    </source>
</evidence>
<evidence type="ECO:0000256" key="12">
    <source>
        <dbReference type="ARBA" id="ARBA00022917"/>
    </source>
</evidence>
<dbReference type="PROSITE" id="PS50862">
    <property type="entry name" value="AA_TRNA_LIGASE_II"/>
    <property type="match status" value="1"/>
</dbReference>
<feature type="binding site" evidence="15">
    <location>
        <position position="412"/>
    </location>
    <ligand>
        <name>Mg(2+)</name>
        <dbReference type="ChEBI" id="CHEBI:18420"/>
        <label>2</label>
    </ligand>
</feature>
<proteinExistence type="inferred from homology"/>
<evidence type="ECO:0000256" key="1">
    <source>
        <dbReference type="ARBA" id="ARBA00004496"/>
    </source>
</evidence>
<comment type="subcellular location">
    <subcellularLocation>
        <location evidence="1 15">Cytoplasm</location>
    </subcellularLocation>
</comment>
<dbReference type="PANTHER" id="PTHR42918:SF15">
    <property type="entry name" value="LYSINE--TRNA LIGASE, CHLOROPLASTIC_MITOCHONDRIAL"/>
    <property type="match status" value="1"/>
</dbReference>
<keyword evidence="7 15" id="KW-0479">Metal-binding</keyword>
<dbReference type="CDD" id="cd00775">
    <property type="entry name" value="LysRS_core"/>
    <property type="match status" value="1"/>
</dbReference>
<reference evidence="20" key="2">
    <citation type="submission" date="2021-04" db="EMBL/GenBank/DDBJ databases">
        <authorList>
            <person name="Gilroy R."/>
        </authorList>
    </citation>
    <scope>NUCLEOTIDE SEQUENCE</scope>
    <source>
        <strain evidence="20">CHK188-16595</strain>
    </source>
</reference>
<evidence type="ECO:0000256" key="4">
    <source>
        <dbReference type="ARBA" id="ARBA00022490"/>
    </source>
</evidence>
<dbReference type="InterPro" id="IPR018149">
    <property type="entry name" value="Lys-tRNA-synth_II_C"/>
</dbReference>
<comment type="caution">
    <text evidence="20">The sequence shown here is derived from an EMBL/GenBank/DDBJ whole genome shotgun (WGS) entry which is preliminary data.</text>
</comment>
<accession>A0A9D2S929</accession>
<dbReference type="InterPro" id="IPR004495">
    <property type="entry name" value="Met-tRNA-synth_bsu_C"/>
</dbReference>
<keyword evidence="5 16" id="KW-0820">tRNA-binding</keyword>
<protein>
    <recommendedName>
        <fullName evidence="15">Lysine--tRNA ligase</fullName>
        <ecNumber evidence="15">6.1.1.6</ecNumber>
    </recommendedName>
    <alternativeName>
        <fullName evidence="15">Lysyl-tRNA synthetase</fullName>
        <shortName evidence="15">LysRS</shortName>
    </alternativeName>
</protein>
<dbReference type="GO" id="GO:0005829">
    <property type="term" value="C:cytosol"/>
    <property type="evidence" value="ECO:0007669"/>
    <property type="project" value="TreeGrafter"/>
</dbReference>
<comment type="subunit">
    <text evidence="3 15">Homodimer.</text>
</comment>
<dbReference type="NCBIfam" id="NF001756">
    <property type="entry name" value="PRK00484.1"/>
    <property type="match status" value="1"/>
</dbReference>
<dbReference type="GO" id="GO:0004825">
    <property type="term" value="F:methionine-tRNA ligase activity"/>
    <property type="evidence" value="ECO:0007669"/>
    <property type="project" value="InterPro"/>
</dbReference>
<feature type="domain" description="Aminoacyl-transfer RNA synthetases class-II family profile" evidence="18">
    <location>
        <begin position="176"/>
        <end position="493"/>
    </location>
</feature>
<keyword evidence="12 15" id="KW-0648">Protein biosynthesis</keyword>
<dbReference type="InterPro" id="IPR002547">
    <property type="entry name" value="tRNA-bd_dom"/>
</dbReference>
<dbReference type="GO" id="GO:0016740">
    <property type="term" value="F:transferase activity"/>
    <property type="evidence" value="ECO:0007669"/>
    <property type="project" value="UniProtKB-ARBA"/>
</dbReference>
<dbReference type="Pfam" id="PF01336">
    <property type="entry name" value="tRNA_anti-codon"/>
    <property type="match status" value="1"/>
</dbReference>
<dbReference type="InterPro" id="IPR045864">
    <property type="entry name" value="aa-tRNA-synth_II/BPL/LPL"/>
</dbReference>
<organism evidence="20 21">
    <name type="scientific">Candidatus Eubacterium faecale</name>
    <dbReference type="NCBI Taxonomy" id="2838568"/>
    <lineage>
        <taxon>Bacteria</taxon>
        <taxon>Bacillati</taxon>
        <taxon>Bacillota</taxon>
        <taxon>Clostridia</taxon>
        <taxon>Eubacteriales</taxon>
        <taxon>Eubacteriaceae</taxon>
        <taxon>Eubacterium</taxon>
    </lineage>
</organism>
<dbReference type="InterPro" id="IPR006195">
    <property type="entry name" value="aa-tRNA-synth_II"/>
</dbReference>
<evidence type="ECO:0000259" key="18">
    <source>
        <dbReference type="PROSITE" id="PS50862"/>
    </source>
</evidence>
<feature type="binding site" evidence="15">
    <location>
        <position position="405"/>
    </location>
    <ligand>
        <name>Mg(2+)</name>
        <dbReference type="ChEBI" id="CHEBI:18420"/>
        <label>1</label>
    </ligand>
</feature>
<dbReference type="GO" id="GO:0000287">
    <property type="term" value="F:magnesium ion binding"/>
    <property type="evidence" value="ECO:0007669"/>
    <property type="project" value="UniProtKB-UniRule"/>
</dbReference>
<dbReference type="AlphaFoldDB" id="A0A9D2S929"/>
<evidence type="ECO:0000256" key="16">
    <source>
        <dbReference type="PROSITE-ProRule" id="PRU00209"/>
    </source>
</evidence>
<evidence type="ECO:0000256" key="13">
    <source>
        <dbReference type="ARBA" id="ARBA00023146"/>
    </source>
</evidence>
<dbReference type="PROSITE" id="PS50886">
    <property type="entry name" value="TRBD"/>
    <property type="match status" value="1"/>
</dbReference>
<dbReference type="GO" id="GO:0006430">
    <property type="term" value="P:lysyl-tRNA aminoacylation"/>
    <property type="evidence" value="ECO:0007669"/>
    <property type="project" value="UniProtKB-UniRule"/>
</dbReference>
<evidence type="ECO:0000256" key="7">
    <source>
        <dbReference type="ARBA" id="ARBA00022723"/>
    </source>
</evidence>
<dbReference type="GO" id="GO:0004824">
    <property type="term" value="F:lysine-tRNA ligase activity"/>
    <property type="evidence" value="ECO:0007669"/>
    <property type="project" value="UniProtKB-UniRule"/>
</dbReference>
<dbReference type="InterPro" id="IPR004365">
    <property type="entry name" value="NA-bd_OB_tRNA"/>
</dbReference>
<evidence type="ECO:0000313" key="21">
    <source>
        <dbReference type="Proteomes" id="UP000823877"/>
    </source>
</evidence>
<dbReference type="InterPro" id="IPR044136">
    <property type="entry name" value="Lys-tRNA-ligase_II_N"/>
</dbReference>
<dbReference type="GO" id="GO:0140096">
    <property type="term" value="F:catalytic activity, acting on a protein"/>
    <property type="evidence" value="ECO:0007669"/>
    <property type="project" value="UniProtKB-ARBA"/>
</dbReference>
<evidence type="ECO:0000256" key="2">
    <source>
        <dbReference type="ARBA" id="ARBA00008226"/>
    </source>
</evidence>
<dbReference type="FunFam" id="3.30.930.10:FF:000001">
    <property type="entry name" value="Lysine--tRNA ligase"/>
    <property type="match status" value="1"/>
</dbReference>
<dbReference type="PRINTS" id="PR00982">
    <property type="entry name" value="TRNASYNTHLYS"/>
</dbReference>
<evidence type="ECO:0000313" key="20">
    <source>
        <dbReference type="EMBL" id="HJB74461.1"/>
    </source>
</evidence>